<dbReference type="OrthoDB" id="5073644at2759"/>
<keyword evidence="2" id="KW-1185">Reference proteome</keyword>
<reference evidence="1" key="1">
    <citation type="submission" date="2022-09" db="EMBL/GenBank/DDBJ databases">
        <title>Fusarium specimens isolated from Avocado Roots.</title>
        <authorList>
            <person name="Stajich J."/>
            <person name="Roper C."/>
            <person name="Heimlech-Rivalta G."/>
        </authorList>
    </citation>
    <scope>NUCLEOTIDE SEQUENCE</scope>
    <source>
        <strain evidence="1">CF00136</strain>
    </source>
</reference>
<comment type="caution">
    <text evidence="1">The sequence shown here is derived from an EMBL/GenBank/DDBJ whole genome shotgun (WGS) entry which is preliminary data.</text>
</comment>
<proteinExistence type="predicted"/>
<organism evidence="1 2">
    <name type="scientific">Fusarium torreyae</name>
    <dbReference type="NCBI Taxonomy" id="1237075"/>
    <lineage>
        <taxon>Eukaryota</taxon>
        <taxon>Fungi</taxon>
        <taxon>Dikarya</taxon>
        <taxon>Ascomycota</taxon>
        <taxon>Pezizomycotina</taxon>
        <taxon>Sordariomycetes</taxon>
        <taxon>Hypocreomycetidae</taxon>
        <taxon>Hypocreales</taxon>
        <taxon>Nectriaceae</taxon>
        <taxon>Fusarium</taxon>
    </lineage>
</organism>
<accession>A0A9W8RY66</accession>
<sequence length="184" mass="20743">MDNNYAAMNNPPPDQQAGLEGDYLQPPCPEVFHPPDANLPYRLCIACKERHRGDNGFYCSPCHYKSAKWNQCNLCLRGLPCVGNRGFCTRCIPLQPHEIDPAGVTPNFVWENGRKNAIFILTSFYRALPRCFDCGYFVERGIICLECDFVPGVYHLASRAHHPRLAFQDNIFAGGPKSGYVSRD</sequence>
<evidence type="ECO:0000313" key="1">
    <source>
        <dbReference type="EMBL" id="KAJ4257544.1"/>
    </source>
</evidence>
<protein>
    <submittedName>
        <fullName evidence="1">Uncharacterized protein</fullName>
    </submittedName>
</protein>
<dbReference type="Proteomes" id="UP001152049">
    <property type="component" value="Unassembled WGS sequence"/>
</dbReference>
<gene>
    <name evidence="1" type="ORF">NW762_008668</name>
</gene>
<name>A0A9W8RY66_9HYPO</name>
<evidence type="ECO:0000313" key="2">
    <source>
        <dbReference type="Proteomes" id="UP001152049"/>
    </source>
</evidence>
<dbReference type="AlphaFoldDB" id="A0A9W8RY66"/>
<dbReference type="EMBL" id="JAOQAZ010000017">
    <property type="protein sequence ID" value="KAJ4257544.1"/>
    <property type="molecule type" value="Genomic_DNA"/>
</dbReference>